<dbReference type="AlphaFoldDB" id="A0A504J5W3"/>
<comment type="caution">
    <text evidence="3">The sequence shown here is derived from an EMBL/GenBank/DDBJ whole genome shotgun (WGS) entry which is preliminary data.</text>
</comment>
<dbReference type="Gene3D" id="3.40.390.10">
    <property type="entry name" value="Collagenase (Catalytic Domain)"/>
    <property type="match status" value="1"/>
</dbReference>
<evidence type="ECO:0000313" key="3">
    <source>
        <dbReference type="EMBL" id="TPN85904.1"/>
    </source>
</evidence>
<keyword evidence="1" id="KW-0862">Zinc</keyword>
<dbReference type="InterPro" id="IPR024079">
    <property type="entry name" value="MetalloPept_cat_dom_sf"/>
</dbReference>
<comment type="caution">
    <text evidence="1">Lacks conserved residue(s) required for the propagation of feature annotation.</text>
</comment>
<dbReference type="PROSITE" id="PS51864">
    <property type="entry name" value="ASTACIN"/>
    <property type="match status" value="1"/>
</dbReference>
<evidence type="ECO:0000313" key="4">
    <source>
        <dbReference type="Proteomes" id="UP000315540"/>
    </source>
</evidence>
<protein>
    <recommendedName>
        <fullName evidence="2">Peptidase M12A domain-containing protein</fullName>
    </recommendedName>
</protein>
<dbReference type="PRINTS" id="PR00480">
    <property type="entry name" value="ASTACIN"/>
</dbReference>
<evidence type="ECO:0000259" key="2">
    <source>
        <dbReference type="PROSITE" id="PS51864"/>
    </source>
</evidence>
<feature type="domain" description="Peptidase M12A" evidence="2">
    <location>
        <begin position="94"/>
        <end position="290"/>
    </location>
</feature>
<organism evidence="3 4">
    <name type="scientific">Aquimarina algicola</name>
    <dbReference type="NCBI Taxonomy" id="2589995"/>
    <lineage>
        <taxon>Bacteria</taxon>
        <taxon>Pseudomonadati</taxon>
        <taxon>Bacteroidota</taxon>
        <taxon>Flavobacteriia</taxon>
        <taxon>Flavobacteriales</taxon>
        <taxon>Flavobacteriaceae</taxon>
        <taxon>Aquimarina</taxon>
    </lineage>
</organism>
<dbReference type="InterPro" id="IPR001506">
    <property type="entry name" value="Peptidase_M12A"/>
</dbReference>
<feature type="binding site" evidence="1">
    <location>
        <position position="184"/>
    </location>
    <ligand>
        <name>Zn(2+)</name>
        <dbReference type="ChEBI" id="CHEBI:29105"/>
        <note>catalytic</note>
    </ligand>
</feature>
<keyword evidence="1" id="KW-0645">Protease</keyword>
<dbReference type="EMBL" id="VFWZ01000003">
    <property type="protein sequence ID" value="TPN85904.1"/>
    <property type="molecule type" value="Genomic_DNA"/>
</dbReference>
<feature type="binding site" evidence="1">
    <location>
        <position position="194"/>
    </location>
    <ligand>
        <name>Zn(2+)</name>
        <dbReference type="ChEBI" id="CHEBI:29105"/>
        <note>catalytic</note>
    </ligand>
</feature>
<reference evidence="3 4" key="1">
    <citation type="submission" date="2019-06" db="EMBL/GenBank/DDBJ databases">
        <authorList>
            <person name="Meng X."/>
        </authorList>
    </citation>
    <scope>NUCLEOTIDE SEQUENCE [LARGE SCALE GENOMIC DNA]</scope>
    <source>
        <strain evidence="3 4">M625</strain>
    </source>
</reference>
<dbReference type="Proteomes" id="UP000315540">
    <property type="component" value="Unassembled WGS sequence"/>
</dbReference>
<dbReference type="GO" id="GO:0008270">
    <property type="term" value="F:zinc ion binding"/>
    <property type="evidence" value="ECO:0007669"/>
    <property type="project" value="UniProtKB-UniRule"/>
</dbReference>
<evidence type="ECO:0000256" key="1">
    <source>
        <dbReference type="PROSITE-ProRule" id="PRU01211"/>
    </source>
</evidence>
<comment type="cofactor">
    <cofactor evidence="1">
        <name>Zn(2+)</name>
        <dbReference type="ChEBI" id="CHEBI:29105"/>
    </cofactor>
    <text evidence="1">Binds 1 zinc ion per subunit.</text>
</comment>
<dbReference type="InterPro" id="IPR006026">
    <property type="entry name" value="Peptidase_Metallo"/>
</dbReference>
<dbReference type="PANTHER" id="PTHR10127:SF850">
    <property type="entry name" value="METALLOENDOPEPTIDASE"/>
    <property type="match status" value="1"/>
</dbReference>
<dbReference type="InterPro" id="IPR034035">
    <property type="entry name" value="Astacin-like_dom"/>
</dbReference>
<accession>A0A504J5W3</accession>
<dbReference type="SUPFAM" id="SSF55486">
    <property type="entry name" value="Metalloproteases ('zincins'), catalytic domain"/>
    <property type="match status" value="1"/>
</dbReference>
<keyword evidence="4" id="KW-1185">Reference proteome</keyword>
<name>A0A504J5W3_9FLAO</name>
<dbReference type="GO" id="GO:0006508">
    <property type="term" value="P:proteolysis"/>
    <property type="evidence" value="ECO:0007669"/>
    <property type="project" value="UniProtKB-KW"/>
</dbReference>
<keyword evidence="1" id="KW-0479">Metal-binding</keyword>
<gene>
    <name evidence="3" type="ORF">FHK87_11510</name>
</gene>
<dbReference type="CDD" id="cd04280">
    <property type="entry name" value="ZnMc_astacin_like"/>
    <property type="match status" value="1"/>
</dbReference>
<dbReference type="RefSeq" id="WP_140592950.1">
    <property type="nucleotide sequence ID" value="NZ_VFWZ01000003.1"/>
</dbReference>
<dbReference type="SMART" id="SM00235">
    <property type="entry name" value="ZnMc"/>
    <property type="match status" value="1"/>
</dbReference>
<feature type="binding site" evidence="1">
    <location>
        <position position="188"/>
    </location>
    <ligand>
        <name>Zn(2+)</name>
        <dbReference type="ChEBI" id="CHEBI:29105"/>
        <note>catalytic</note>
    </ligand>
</feature>
<sequence>MKKLSFILKPLVSIILLWSLLVFTNCDKEEFLEEENLSDTIVTNENNIEVEKAYPNTSGEVTEIIFEGQKLPVEKIDDHYVFEGDIIISEEELNASKSTGRTSRLWPNCTIYYTIQNSLPNKQRVYDAIAHWEANTNFQFIKRTNQVDYVYFRTGTGCSSRVGRIGGKQEIKLSNLCSTGNTIHEIGHAIGLWHEHSRKDRNAYVTINYANIESEKDHNFKTYIERGYDGDEYSPSLDFGSIMMYGSYAFSKNDRPTITRKNGTTYSVQRTGLSFWDKIGVSRMYRDVCGTVPNMSGYYRANDGGHYYIRHIGTDVYWFGEHASGNWANIFKGKLDGNKITGQFYDVPKGRIQGSGTLKLTVNYNSTRITKTEGANFGGSVWNKTTRPANLPPPRAAGFGGRNNINNLTARWIANDGGRYYIRQIGNRVVWFGERNFASGRPGWANVAYGSRFGNTLWLDWVDVPKGNANSNGILRINVDHANRLTRVHATGGFGGSVWTR</sequence>
<proteinExistence type="predicted"/>
<dbReference type="GO" id="GO:0004222">
    <property type="term" value="F:metalloendopeptidase activity"/>
    <property type="evidence" value="ECO:0007669"/>
    <property type="project" value="UniProtKB-UniRule"/>
</dbReference>
<dbReference type="Pfam" id="PF01400">
    <property type="entry name" value="Astacin"/>
    <property type="match status" value="1"/>
</dbReference>
<feature type="active site" evidence="1">
    <location>
        <position position="185"/>
    </location>
</feature>
<dbReference type="OrthoDB" id="8455098at2"/>
<keyword evidence="1" id="KW-0378">Hydrolase</keyword>
<keyword evidence="1" id="KW-0482">Metalloprotease</keyword>
<dbReference type="PANTHER" id="PTHR10127">
    <property type="entry name" value="DISCOIDIN, CUB, EGF, LAMININ , AND ZINC METALLOPROTEASE DOMAIN CONTAINING"/>
    <property type="match status" value="1"/>
</dbReference>